<dbReference type="AlphaFoldDB" id="A0A6C0HBL4"/>
<name>A0A6C0HBL4_9ZZZZ</name>
<evidence type="ECO:0000313" key="1">
    <source>
        <dbReference type="EMBL" id="QHT78002.1"/>
    </source>
</evidence>
<proteinExistence type="predicted"/>
<reference evidence="1" key="1">
    <citation type="journal article" date="2020" name="Nature">
        <title>Giant virus diversity and host interactions through global metagenomics.</title>
        <authorList>
            <person name="Schulz F."/>
            <person name="Roux S."/>
            <person name="Paez-Espino D."/>
            <person name="Jungbluth S."/>
            <person name="Walsh D.A."/>
            <person name="Denef V.J."/>
            <person name="McMahon K.D."/>
            <person name="Konstantinidis K.T."/>
            <person name="Eloe-Fadrosh E.A."/>
            <person name="Kyrpides N.C."/>
            <person name="Woyke T."/>
        </authorList>
    </citation>
    <scope>NUCLEOTIDE SEQUENCE</scope>
    <source>
        <strain evidence="1">GVMAG-M-3300023179-90</strain>
    </source>
</reference>
<organism evidence="1">
    <name type="scientific">viral metagenome</name>
    <dbReference type="NCBI Taxonomy" id="1070528"/>
    <lineage>
        <taxon>unclassified sequences</taxon>
        <taxon>metagenomes</taxon>
        <taxon>organismal metagenomes</taxon>
    </lineage>
</organism>
<dbReference type="EMBL" id="MN739925">
    <property type="protein sequence ID" value="QHT78002.1"/>
    <property type="molecule type" value="Genomic_DNA"/>
</dbReference>
<protein>
    <recommendedName>
        <fullName evidence="2">Fe2OG dioxygenase domain-containing protein</fullName>
    </recommendedName>
</protein>
<sequence length="635" mass="74786">MTENREIVTVEEQKSIVEWTTQNYTKFNSKNDTYNINLLYLDKINDVFQNEAIYNTIQNIRNRIIEKENLHDNENIEPCKFLTDFLYVIEPGYRLHYHIDTHNHKTNVLKQTGVHIRFNVCIQAPDNGGRPIYAGKTLELRERNYVICRSGIDYHGSEWIFGNKSKIVLSFGFMVSNEVLPKYSNREPIIVNDYLIKSWEFKHCEFVVNDLKSLDIHKRYLLDISNSNSFNSLEKYIYNCFLFHSKNKNIDTGSCFIEFFLANKKDGLPIQYNDDTEEYPVFSILSFFNDPRSPLFFTSITNDEYKYKEYTDDNTFYIAIPKQYTHILYDSSKYNGWLDTNNTHDEPLFLNMNVWNVKPSTIDTYVYPPSDIDTSTSTDIIFYDSNNIISREIFDPTIFENILYNNHFNHLLELNSIISDSDKNANIIKVETHLNEHIDFSNVLQKYGDIATDLYPFYKEGYVNFMVTNRFTRNKCLQKFLSLDVCYWIINECEKTNKWINSPYKLYELYLNIENMPAILSFVLFISNHLITTILKQYNIQNNNIPINIRDIFVAKYSKNSNSQMKYIDNTFLTATVQLNDTADFVDGVIQFNDEDNVLIKQGELFIHNGKKFRTNGGVKDGVKYVLVFLLDIKF</sequence>
<evidence type="ECO:0008006" key="2">
    <source>
        <dbReference type="Google" id="ProtNLM"/>
    </source>
</evidence>
<accession>A0A6C0HBL4</accession>